<evidence type="ECO:0000256" key="8">
    <source>
        <dbReference type="SAM" id="Phobius"/>
    </source>
</evidence>
<evidence type="ECO:0000313" key="11">
    <source>
        <dbReference type="Proteomes" id="UP001178507"/>
    </source>
</evidence>
<dbReference type="GO" id="GO:0005248">
    <property type="term" value="F:voltage-gated sodium channel activity"/>
    <property type="evidence" value="ECO:0007669"/>
    <property type="project" value="TreeGrafter"/>
</dbReference>
<evidence type="ECO:0000256" key="5">
    <source>
        <dbReference type="ARBA" id="ARBA00023136"/>
    </source>
</evidence>
<dbReference type="PANTHER" id="PTHR10037:SF62">
    <property type="entry name" value="SODIUM CHANNEL PROTEIN 60E"/>
    <property type="match status" value="1"/>
</dbReference>
<dbReference type="PANTHER" id="PTHR10037">
    <property type="entry name" value="VOLTAGE-GATED CATION CHANNEL CALCIUM AND SODIUM"/>
    <property type="match status" value="1"/>
</dbReference>
<feature type="transmembrane region" description="Helical" evidence="8">
    <location>
        <begin position="137"/>
        <end position="154"/>
    </location>
</feature>
<dbReference type="Pfam" id="PF00520">
    <property type="entry name" value="Ion_trans"/>
    <property type="match status" value="1"/>
</dbReference>
<keyword evidence="4 8" id="KW-1133">Transmembrane helix</keyword>
<keyword evidence="11" id="KW-1185">Reference proteome</keyword>
<dbReference type="SUPFAM" id="SSF81324">
    <property type="entry name" value="Voltage-gated potassium channels"/>
    <property type="match status" value="1"/>
</dbReference>
<dbReference type="PROSITE" id="PS00018">
    <property type="entry name" value="EF_HAND_1"/>
    <property type="match status" value="1"/>
</dbReference>
<dbReference type="SMART" id="SM00054">
    <property type="entry name" value="EFh"/>
    <property type="match status" value="1"/>
</dbReference>
<sequence>MAVAAVMSRRAASKQEPDIYPQAVALPHFVSVKTLERPASGTVRPTSPKSNGEAGGDEDNVSKAISFYSKKEVNEDEFQEILEEQGVADVESNEEEVEKPKFADSMEFESGIGCLIALNALMMGFEVDLANQGDVGWIVLENFFCVLWIVEMLLKLHSIRLMYFYQPWNILDFFLVLLSVAEAWVIPALSITGVSALGSLRMVRVLRILRLLRLIRLVKLFKNLWLIIVGFRESLSTLFWVLMLLSVVIYVFAIFLRYTLNCQDQFRDWADCSEYFGSMPAAMYSLFQVITLESWSQVFARPILRVQPGFFVVFLLFLFLTTFGILNIIVGVIVENTLNAAKQNQELQERRMQRQLRQELESIRRLFEEADADGSGTLEQAEFVAILSDGVVQQTLTRMEIPIEDPGTLFAILDPQNSGSLSFPTFAQGVLKIKGPPTQLDMKTMQLGVASISRRVAKVEHVMEKQTEMIAANMEMLSLLLEKLGHKPPDSRISKEPPGRISKELPGRISKELPGRISKEPPGRSSKEPPDRISKEPPDRSSKEPPERSRSRIERMASHETDMQDPIEVESIGGEDKDEVHKAFSNSSCEMLRETSNSFRPAPQPSAHKAPPVPGFCSQ</sequence>
<dbReference type="Gene3D" id="1.20.120.350">
    <property type="entry name" value="Voltage-gated potassium channels. Chain C"/>
    <property type="match status" value="1"/>
</dbReference>
<name>A0AA36IWL4_9DINO</name>
<feature type="compositionally biased region" description="Polar residues" evidence="7">
    <location>
        <begin position="584"/>
        <end position="599"/>
    </location>
</feature>
<dbReference type="InterPro" id="IPR011992">
    <property type="entry name" value="EF-hand-dom_pair"/>
</dbReference>
<dbReference type="GO" id="GO:0005509">
    <property type="term" value="F:calcium ion binding"/>
    <property type="evidence" value="ECO:0007669"/>
    <property type="project" value="InterPro"/>
</dbReference>
<feature type="region of interest" description="Disordered" evidence="7">
    <location>
        <begin position="487"/>
        <end position="619"/>
    </location>
</feature>
<dbReference type="SUPFAM" id="SSF47473">
    <property type="entry name" value="EF-hand"/>
    <property type="match status" value="1"/>
</dbReference>
<protein>
    <recommendedName>
        <fullName evidence="9">EF-hand domain-containing protein</fullName>
    </recommendedName>
</protein>
<reference evidence="10" key="1">
    <citation type="submission" date="2023-08" db="EMBL/GenBank/DDBJ databases">
        <authorList>
            <person name="Chen Y."/>
            <person name="Shah S."/>
            <person name="Dougan E. K."/>
            <person name="Thang M."/>
            <person name="Chan C."/>
        </authorList>
    </citation>
    <scope>NUCLEOTIDE SEQUENCE</scope>
</reference>
<gene>
    <name evidence="10" type="ORF">EVOR1521_LOCUS19414</name>
</gene>
<keyword evidence="5 8" id="KW-0472">Membrane</keyword>
<evidence type="ECO:0000313" key="10">
    <source>
        <dbReference type="EMBL" id="CAJ1394842.1"/>
    </source>
</evidence>
<dbReference type="Gene3D" id="1.10.238.10">
    <property type="entry name" value="EF-hand"/>
    <property type="match status" value="1"/>
</dbReference>
<dbReference type="EMBL" id="CAUJNA010002979">
    <property type="protein sequence ID" value="CAJ1394842.1"/>
    <property type="molecule type" value="Genomic_DNA"/>
</dbReference>
<feature type="transmembrane region" description="Helical" evidence="8">
    <location>
        <begin position="184"/>
        <end position="202"/>
    </location>
</feature>
<dbReference type="PROSITE" id="PS50222">
    <property type="entry name" value="EF_HAND_2"/>
    <property type="match status" value="1"/>
</dbReference>
<feature type="transmembrane region" description="Helical" evidence="8">
    <location>
        <begin position="310"/>
        <end position="334"/>
    </location>
</feature>
<dbReference type="InterPro" id="IPR027359">
    <property type="entry name" value="Volt_channel_dom_sf"/>
</dbReference>
<feature type="region of interest" description="Disordered" evidence="7">
    <location>
        <begin position="37"/>
        <end position="61"/>
    </location>
</feature>
<dbReference type="Proteomes" id="UP001178507">
    <property type="component" value="Unassembled WGS sequence"/>
</dbReference>
<dbReference type="AlphaFoldDB" id="A0AA36IWL4"/>
<accession>A0AA36IWL4</accession>
<dbReference type="InterPro" id="IPR043203">
    <property type="entry name" value="VGCC_Ca_Na"/>
</dbReference>
<feature type="compositionally biased region" description="Basic and acidic residues" evidence="7">
    <location>
        <begin position="487"/>
        <end position="562"/>
    </location>
</feature>
<keyword evidence="6" id="KW-0175">Coiled coil</keyword>
<keyword evidence="2 8" id="KW-0812">Transmembrane</keyword>
<feature type="domain" description="EF-hand" evidence="9">
    <location>
        <begin position="358"/>
        <end position="393"/>
    </location>
</feature>
<evidence type="ECO:0000256" key="2">
    <source>
        <dbReference type="ARBA" id="ARBA00022692"/>
    </source>
</evidence>
<organism evidence="10 11">
    <name type="scientific">Effrenium voratum</name>
    <dbReference type="NCBI Taxonomy" id="2562239"/>
    <lineage>
        <taxon>Eukaryota</taxon>
        <taxon>Sar</taxon>
        <taxon>Alveolata</taxon>
        <taxon>Dinophyceae</taxon>
        <taxon>Suessiales</taxon>
        <taxon>Symbiodiniaceae</taxon>
        <taxon>Effrenium</taxon>
    </lineage>
</organism>
<feature type="coiled-coil region" evidence="6">
    <location>
        <begin position="338"/>
        <end position="373"/>
    </location>
</feature>
<evidence type="ECO:0000256" key="6">
    <source>
        <dbReference type="SAM" id="Coils"/>
    </source>
</evidence>
<proteinExistence type="predicted"/>
<keyword evidence="3" id="KW-0106">Calcium</keyword>
<dbReference type="InterPro" id="IPR018247">
    <property type="entry name" value="EF_Hand_1_Ca_BS"/>
</dbReference>
<evidence type="ECO:0000256" key="1">
    <source>
        <dbReference type="ARBA" id="ARBA00004141"/>
    </source>
</evidence>
<evidence type="ECO:0000256" key="7">
    <source>
        <dbReference type="SAM" id="MobiDB-lite"/>
    </source>
</evidence>
<dbReference type="InterPro" id="IPR002048">
    <property type="entry name" value="EF_hand_dom"/>
</dbReference>
<feature type="transmembrane region" description="Helical" evidence="8">
    <location>
        <begin position="237"/>
        <end position="260"/>
    </location>
</feature>
<comment type="caution">
    <text evidence="10">The sequence shown here is derived from an EMBL/GenBank/DDBJ whole genome shotgun (WGS) entry which is preliminary data.</text>
</comment>
<feature type="transmembrane region" description="Helical" evidence="8">
    <location>
        <begin position="108"/>
        <end position="125"/>
    </location>
</feature>
<dbReference type="GO" id="GO:0086010">
    <property type="term" value="P:membrane depolarization during action potential"/>
    <property type="evidence" value="ECO:0007669"/>
    <property type="project" value="TreeGrafter"/>
</dbReference>
<evidence type="ECO:0000256" key="4">
    <source>
        <dbReference type="ARBA" id="ARBA00022989"/>
    </source>
</evidence>
<evidence type="ECO:0000259" key="9">
    <source>
        <dbReference type="PROSITE" id="PS50222"/>
    </source>
</evidence>
<dbReference type="GO" id="GO:0001518">
    <property type="term" value="C:voltage-gated sodium channel complex"/>
    <property type="evidence" value="ECO:0007669"/>
    <property type="project" value="TreeGrafter"/>
</dbReference>
<evidence type="ECO:0000256" key="3">
    <source>
        <dbReference type="ARBA" id="ARBA00022837"/>
    </source>
</evidence>
<dbReference type="InterPro" id="IPR005821">
    <property type="entry name" value="Ion_trans_dom"/>
</dbReference>
<comment type="subcellular location">
    <subcellularLocation>
        <location evidence="1">Membrane</location>
        <topology evidence="1">Multi-pass membrane protein</topology>
    </subcellularLocation>
</comment>
<dbReference type="Gene3D" id="1.10.287.70">
    <property type="match status" value="1"/>
</dbReference>